<evidence type="ECO:0000313" key="1">
    <source>
        <dbReference type="EMBL" id="CAD7002256.1"/>
    </source>
</evidence>
<comment type="caution">
    <text evidence="1">The sequence shown here is derived from an EMBL/GenBank/DDBJ whole genome shotgun (WGS) entry which is preliminary data.</text>
</comment>
<dbReference type="Proteomes" id="UP000606786">
    <property type="component" value="Unassembled WGS sequence"/>
</dbReference>
<organism evidence="1 2">
    <name type="scientific">Ceratitis capitata</name>
    <name type="common">Mediterranean fruit fly</name>
    <name type="synonym">Tephritis capitata</name>
    <dbReference type="NCBI Taxonomy" id="7213"/>
    <lineage>
        <taxon>Eukaryota</taxon>
        <taxon>Metazoa</taxon>
        <taxon>Ecdysozoa</taxon>
        <taxon>Arthropoda</taxon>
        <taxon>Hexapoda</taxon>
        <taxon>Insecta</taxon>
        <taxon>Pterygota</taxon>
        <taxon>Neoptera</taxon>
        <taxon>Endopterygota</taxon>
        <taxon>Diptera</taxon>
        <taxon>Brachycera</taxon>
        <taxon>Muscomorpha</taxon>
        <taxon>Tephritoidea</taxon>
        <taxon>Tephritidae</taxon>
        <taxon>Ceratitis</taxon>
        <taxon>Ceratitis</taxon>
    </lineage>
</organism>
<reference evidence="1" key="1">
    <citation type="submission" date="2020-11" db="EMBL/GenBank/DDBJ databases">
        <authorList>
            <person name="Whitehead M."/>
        </authorList>
    </citation>
    <scope>NUCLEOTIDE SEQUENCE</scope>
    <source>
        <strain evidence="1">EGII</strain>
    </source>
</reference>
<keyword evidence="2" id="KW-1185">Reference proteome</keyword>
<dbReference type="OrthoDB" id="5399138at2759"/>
<evidence type="ECO:0000313" key="2">
    <source>
        <dbReference type="Proteomes" id="UP000606786"/>
    </source>
</evidence>
<name>A0A811UX80_CERCA</name>
<accession>A0A811UX80</accession>
<proteinExistence type="predicted"/>
<gene>
    <name evidence="1" type="ORF">CCAP1982_LOCUS10752</name>
</gene>
<protein>
    <submittedName>
        <fullName evidence="1">(Mediterranean fruit fly) hypothetical protein</fullName>
    </submittedName>
</protein>
<dbReference type="AlphaFoldDB" id="A0A811UX80"/>
<dbReference type="EMBL" id="CAJHJT010000034">
    <property type="protein sequence ID" value="CAD7002256.1"/>
    <property type="molecule type" value="Genomic_DNA"/>
</dbReference>
<sequence>MHWESTPYTLKDGTCNGSEVTTWTSTGLPPSTGYYTYDPTFGAYGTAFNGSTFATHQHLQYKPNSFKSLSSPPPPPFSASQAGHFCFLGFC</sequence>